<reference evidence="2" key="1">
    <citation type="submission" date="2021-06" db="EMBL/GenBank/DDBJ databases">
        <title>Parelaphostrongylus tenuis whole genome reference sequence.</title>
        <authorList>
            <person name="Garwood T.J."/>
            <person name="Larsen P.A."/>
            <person name="Fountain-Jones N.M."/>
            <person name="Garbe J.R."/>
            <person name="Macchietto M.G."/>
            <person name="Kania S.A."/>
            <person name="Gerhold R.W."/>
            <person name="Richards J.E."/>
            <person name="Wolf T.M."/>
        </authorList>
    </citation>
    <scope>NUCLEOTIDE SEQUENCE</scope>
    <source>
        <strain evidence="2">MNPRO001-30</strain>
        <tissue evidence="2">Meninges</tissue>
    </source>
</reference>
<dbReference type="AlphaFoldDB" id="A0AAD5R6L3"/>
<gene>
    <name evidence="2" type="ORF">KIN20_032148</name>
</gene>
<feature type="transmembrane region" description="Helical" evidence="1">
    <location>
        <begin position="20"/>
        <end position="39"/>
    </location>
</feature>
<accession>A0AAD5R6L3</accession>
<evidence type="ECO:0000313" key="3">
    <source>
        <dbReference type="Proteomes" id="UP001196413"/>
    </source>
</evidence>
<proteinExistence type="predicted"/>
<dbReference type="EMBL" id="JAHQIW010006778">
    <property type="protein sequence ID" value="KAJ1370428.1"/>
    <property type="molecule type" value="Genomic_DNA"/>
</dbReference>
<evidence type="ECO:0000256" key="1">
    <source>
        <dbReference type="SAM" id="Phobius"/>
    </source>
</evidence>
<evidence type="ECO:0000313" key="2">
    <source>
        <dbReference type="EMBL" id="KAJ1370428.1"/>
    </source>
</evidence>
<sequence length="70" mass="8019">MKESHGKVYCDSHQLATLHYAFPFILRFLTLCSINLLYFGSSENVVPYHSHLCDSLVSSYARTSELSEFN</sequence>
<keyword evidence="1" id="KW-0472">Membrane</keyword>
<organism evidence="2 3">
    <name type="scientific">Parelaphostrongylus tenuis</name>
    <name type="common">Meningeal worm</name>
    <dbReference type="NCBI Taxonomy" id="148309"/>
    <lineage>
        <taxon>Eukaryota</taxon>
        <taxon>Metazoa</taxon>
        <taxon>Ecdysozoa</taxon>
        <taxon>Nematoda</taxon>
        <taxon>Chromadorea</taxon>
        <taxon>Rhabditida</taxon>
        <taxon>Rhabditina</taxon>
        <taxon>Rhabditomorpha</taxon>
        <taxon>Strongyloidea</taxon>
        <taxon>Metastrongylidae</taxon>
        <taxon>Parelaphostrongylus</taxon>
    </lineage>
</organism>
<protein>
    <submittedName>
        <fullName evidence="2">Uncharacterized protein</fullName>
    </submittedName>
</protein>
<name>A0AAD5R6L3_PARTN</name>
<keyword evidence="1" id="KW-1133">Transmembrane helix</keyword>
<keyword evidence="3" id="KW-1185">Reference proteome</keyword>
<keyword evidence="1" id="KW-0812">Transmembrane</keyword>
<comment type="caution">
    <text evidence="2">The sequence shown here is derived from an EMBL/GenBank/DDBJ whole genome shotgun (WGS) entry which is preliminary data.</text>
</comment>
<dbReference type="Proteomes" id="UP001196413">
    <property type="component" value="Unassembled WGS sequence"/>
</dbReference>